<keyword evidence="6" id="KW-1185">Reference proteome</keyword>
<dbReference type="EMBL" id="NKHZ01000057">
    <property type="protein sequence ID" value="PNS16531.1"/>
    <property type="molecule type" value="Genomic_DNA"/>
</dbReference>
<evidence type="ECO:0000259" key="4">
    <source>
        <dbReference type="Pfam" id="PF07859"/>
    </source>
</evidence>
<comment type="similarity">
    <text evidence="1">Belongs to the 'GDXG' lipolytic enzyme family.</text>
</comment>
<organism evidence="5 6">
    <name type="scientific">Sphaceloma murrayae</name>
    <dbReference type="NCBI Taxonomy" id="2082308"/>
    <lineage>
        <taxon>Eukaryota</taxon>
        <taxon>Fungi</taxon>
        <taxon>Dikarya</taxon>
        <taxon>Ascomycota</taxon>
        <taxon>Pezizomycotina</taxon>
        <taxon>Dothideomycetes</taxon>
        <taxon>Dothideomycetidae</taxon>
        <taxon>Myriangiales</taxon>
        <taxon>Elsinoaceae</taxon>
        <taxon>Sphaceloma</taxon>
    </lineage>
</organism>
<dbReference type="PANTHER" id="PTHR48081">
    <property type="entry name" value="AB HYDROLASE SUPERFAMILY PROTEIN C4A8.06C"/>
    <property type="match status" value="1"/>
</dbReference>
<comment type="caution">
    <text evidence="5">The sequence shown here is derived from an EMBL/GenBank/DDBJ whole genome shotgun (WGS) entry which is preliminary data.</text>
</comment>
<dbReference type="Proteomes" id="UP000243797">
    <property type="component" value="Unassembled WGS sequence"/>
</dbReference>
<dbReference type="InParanoid" id="A0A2K1QNE9"/>
<protein>
    <submittedName>
        <fullName evidence="5">Hormone-sensitive lipase</fullName>
    </submittedName>
</protein>
<dbReference type="InterPro" id="IPR050300">
    <property type="entry name" value="GDXG_lipolytic_enzyme"/>
</dbReference>
<evidence type="ECO:0000313" key="6">
    <source>
        <dbReference type="Proteomes" id="UP000243797"/>
    </source>
</evidence>
<dbReference type="Pfam" id="PF07859">
    <property type="entry name" value="Abhydrolase_3"/>
    <property type="match status" value="1"/>
</dbReference>
<evidence type="ECO:0000256" key="3">
    <source>
        <dbReference type="PROSITE-ProRule" id="PRU10038"/>
    </source>
</evidence>
<dbReference type="InterPro" id="IPR033140">
    <property type="entry name" value="Lipase_GDXG_put_SER_AS"/>
</dbReference>
<dbReference type="SUPFAM" id="SSF53474">
    <property type="entry name" value="alpha/beta-Hydrolases"/>
    <property type="match status" value="1"/>
</dbReference>
<accession>A0A2K1QNE9</accession>
<reference evidence="5 6" key="1">
    <citation type="submission" date="2017-06" db="EMBL/GenBank/DDBJ databases">
        <title>Draft genome sequence of a variant of Elsinoe murrayae.</title>
        <authorList>
            <person name="Cheng Q."/>
        </authorList>
    </citation>
    <scope>NUCLEOTIDE SEQUENCE [LARGE SCALE GENOMIC DNA]</scope>
    <source>
        <strain evidence="5 6">CQ-2017a</strain>
    </source>
</reference>
<dbReference type="InterPro" id="IPR029058">
    <property type="entry name" value="AB_hydrolase_fold"/>
</dbReference>
<evidence type="ECO:0000256" key="1">
    <source>
        <dbReference type="ARBA" id="ARBA00010515"/>
    </source>
</evidence>
<evidence type="ECO:0000256" key="2">
    <source>
        <dbReference type="ARBA" id="ARBA00022801"/>
    </source>
</evidence>
<dbReference type="STRING" id="2082308.A0A2K1QNE9"/>
<name>A0A2K1QNE9_9PEZI</name>
<dbReference type="Gene3D" id="3.40.50.1820">
    <property type="entry name" value="alpha/beta hydrolase"/>
    <property type="match status" value="1"/>
</dbReference>
<feature type="active site" evidence="3">
    <location>
        <position position="162"/>
    </location>
</feature>
<evidence type="ECO:0000313" key="5">
    <source>
        <dbReference type="EMBL" id="PNS16531.1"/>
    </source>
</evidence>
<keyword evidence="2" id="KW-0378">Hydrolase</keyword>
<dbReference type="OrthoDB" id="2152029at2759"/>
<dbReference type="GO" id="GO:0016787">
    <property type="term" value="F:hydrolase activity"/>
    <property type="evidence" value="ECO:0007669"/>
    <property type="project" value="UniProtKB-KW"/>
</dbReference>
<proteinExistence type="inferred from homology"/>
<feature type="domain" description="Alpha/beta hydrolase fold-3" evidence="4">
    <location>
        <begin position="87"/>
        <end position="297"/>
    </location>
</feature>
<dbReference type="InterPro" id="IPR013094">
    <property type="entry name" value="AB_hydrolase_3"/>
</dbReference>
<dbReference type="PANTHER" id="PTHR48081:SF8">
    <property type="entry name" value="ALPHA_BETA HYDROLASE FOLD-3 DOMAIN-CONTAINING PROTEIN-RELATED"/>
    <property type="match status" value="1"/>
</dbReference>
<dbReference type="PROSITE" id="PS01174">
    <property type="entry name" value="LIPASE_GDXG_SER"/>
    <property type="match status" value="1"/>
</dbReference>
<gene>
    <name evidence="5" type="ORF">CAC42_265</name>
</gene>
<dbReference type="AlphaFoldDB" id="A0A2K1QNE9"/>
<sequence length="321" mass="35596">MYIETRSSQSVFSYILQSAIRPFKPHLVTSDKICPTGSPKLTPHRCTKRLRTVVERKIDDIWTYDLSHSDEASAAQTETDSPKLHIYYFAGGGWQGPPSSQHWRFCTALALSLRGCVVTVVSPPLAPKSPASVTMPILSRLYNLILEQSRANKDLVVLAGDSSGGNLVLCLALRALTQDPGLVRPRALLVISPAVDLRPMKVQGELRAIAKKDPVLTVSSHNAEAKTWACEEDPAEYWISPATADSKLLSEAGIHVIGVTGGWDILSPDAIKFREAARQHGLRGAWLHWEKQMHCFPLAFMYRLPEAVQAKDWIVEQLQRL</sequence>